<proteinExistence type="inferred from homology"/>
<dbReference type="SUPFAM" id="SSF52402">
    <property type="entry name" value="Adenine nucleotide alpha hydrolases-like"/>
    <property type="match status" value="2"/>
</dbReference>
<dbReference type="Proteomes" id="UP000223913">
    <property type="component" value="Unassembled WGS sequence"/>
</dbReference>
<gene>
    <name evidence="3" type="ORF">CRP01_35715</name>
</gene>
<dbReference type="InterPro" id="IPR014729">
    <property type="entry name" value="Rossmann-like_a/b/a_fold"/>
</dbReference>
<reference evidence="3 4" key="1">
    <citation type="submission" date="2017-10" db="EMBL/GenBank/DDBJ databases">
        <title>The draft genome sequence of Lewinella nigricans NBRC 102662.</title>
        <authorList>
            <person name="Wang K."/>
        </authorList>
    </citation>
    <scope>NUCLEOTIDE SEQUENCE [LARGE SCALE GENOMIC DNA]</scope>
    <source>
        <strain evidence="3 4">NBRC 102662</strain>
    </source>
</reference>
<evidence type="ECO:0000313" key="4">
    <source>
        <dbReference type="Proteomes" id="UP000223913"/>
    </source>
</evidence>
<accession>A0A2D0MZQ0</accession>
<evidence type="ECO:0000256" key="1">
    <source>
        <dbReference type="ARBA" id="ARBA00008791"/>
    </source>
</evidence>
<sequence length="296" mass="32887">MKATRKILVALDAGQFEESLQKHTALFANKLGARQILGVHIVPVLKIADSVTVDARHPLSPAAPAVEMIRERVAAQTDVLKKCCQHAEVGIAIREGQPYQSLVRLADEMDADLLIMSRKKASSGSGITSRKIARKVSSDLLFVPERISTTIENILVAVDFSENSARAVEKALYLADQLHLQQAINVLNIVDIPPLNRIGDLDVYHLAGKSVLEISQERYEHFLEKYDIDRSRLNPIFVESWDEDLGLTIRSTAHELGADLVVLGAHGHSALQRFFLGSVTENLVELDKQHLIWIIR</sequence>
<protein>
    <recommendedName>
        <fullName evidence="2">UspA domain-containing protein</fullName>
    </recommendedName>
</protein>
<keyword evidence="4" id="KW-1185">Reference proteome</keyword>
<dbReference type="Pfam" id="PF00582">
    <property type="entry name" value="Usp"/>
    <property type="match status" value="2"/>
</dbReference>
<dbReference type="RefSeq" id="WP_099154883.1">
    <property type="nucleotide sequence ID" value="NZ_PDUD01000050.1"/>
</dbReference>
<dbReference type="CDD" id="cd00293">
    <property type="entry name" value="USP-like"/>
    <property type="match status" value="1"/>
</dbReference>
<comment type="caution">
    <text evidence="3">The sequence shown here is derived from an EMBL/GenBank/DDBJ whole genome shotgun (WGS) entry which is preliminary data.</text>
</comment>
<evidence type="ECO:0000259" key="2">
    <source>
        <dbReference type="Pfam" id="PF00582"/>
    </source>
</evidence>
<evidence type="ECO:0000313" key="3">
    <source>
        <dbReference type="EMBL" id="PHN01697.1"/>
    </source>
</evidence>
<dbReference type="InterPro" id="IPR006015">
    <property type="entry name" value="Universal_stress_UspA"/>
</dbReference>
<dbReference type="Gene3D" id="3.40.50.620">
    <property type="entry name" value="HUPs"/>
    <property type="match status" value="2"/>
</dbReference>
<dbReference type="InterPro" id="IPR006016">
    <property type="entry name" value="UspA"/>
</dbReference>
<dbReference type="OrthoDB" id="1522996at2"/>
<feature type="domain" description="UspA" evidence="2">
    <location>
        <begin position="152"/>
        <end position="285"/>
    </location>
</feature>
<organism evidence="3 4">
    <name type="scientific">Flavilitoribacter nigricans (strain ATCC 23147 / DSM 23189 / NBRC 102662 / NCIMB 1420 / SS-2)</name>
    <name type="common">Lewinella nigricans</name>
    <dbReference type="NCBI Taxonomy" id="1122177"/>
    <lineage>
        <taxon>Bacteria</taxon>
        <taxon>Pseudomonadati</taxon>
        <taxon>Bacteroidota</taxon>
        <taxon>Saprospiria</taxon>
        <taxon>Saprospirales</taxon>
        <taxon>Lewinellaceae</taxon>
        <taxon>Flavilitoribacter</taxon>
    </lineage>
</organism>
<dbReference type="PANTHER" id="PTHR46268:SF6">
    <property type="entry name" value="UNIVERSAL STRESS PROTEIN UP12"/>
    <property type="match status" value="1"/>
</dbReference>
<dbReference type="AlphaFoldDB" id="A0A2D0MZQ0"/>
<feature type="domain" description="UspA" evidence="2">
    <location>
        <begin position="5"/>
        <end position="144"/>
    </location>
</feature>
<comment type="similarity">
    <text evidence="1">Belongs to the universal stress protein A family.</text>
</comment>
<dbReference type="EMBL" id="PDUD01000050">
    <property type="protein sequence ID" value="PHN01697.1"/>
    <property type="molecule type" value="Genomic_DNA"/>
</dbReference>
<name>A0A2D0MZQ0_FLAN2</name>
<dbReference type="CDD" id="cd23659">
    <property type="entry name" value="USP_At3g01520-like"/>
    <property type="match status" value="1"/>
</dbReference>
<dbReference type="PANTHER" id="PTHR46268">
    <property type="entry name" value="STRESS RESPONSE PROTEIN NHAX"/>
    <property type="match status" value="1"/>
</dbReference>
<dbReference type="PRINTS" id="PR01438">
    <property type="entry name" value="UNVRSLSTRESS"/>
</dbReference>